<protein>
    <submittedName>
        <fullName evidence="1">Uncharacterized protein</fullName>
    </submittedName>
</protein>
<dbReference type="RefSeq" id="WP_263954961.1">
    <property type="nucleotide sequence ID" value="NZ_JAOYFC010000006.1"/>
</dbReference>
<dbReference type="AlphaFoldDB" id="A0AAE3LSV7"/>
<accession>A0AAE3LSV7</accession>
<keyword evidence="2" id="KW-1185">Reference proteome</keyword>
<sequence length="288" mass="31349">MAWNVPTPDITHNNEDGFRFKATTTEHQMADPWDVSAHTWHELDASTAEDWGGFRVNVTNNGRVHGLFHVAIGASGSEVIIADLPLYTGGEINTISMDVTIPIPAGTRISAACSQDVRSNITGQIVGLKASLFSATPSFTRLECGPFDLSPGNYGRWATVDSGGSADTWGAWTEVSMATSNYSNNPLKGGSLSHDYAYFGVMCNDNFNLAQQVNHSWFDFAKGAASSEVTIIEQLKDFYLTEERPVLSSAIQWFPSDLVSGDRISVRKRCNITDATDRVSGVLLFGLR</sequence>
<gene>
    <name evidence="1" type="ORF">OH136_15610</name>
</gene>
<evidence type="ECO:0000313" key="1">
    <source>
        <dbReference type="EMBL" id="MCV6825989.1"/>
    </source>
</evidence>
<dbReference type="Proteomes" id="UP001208041">
    <property type="component" value="Unassembled WGS sequence"/>
</dbReference>
<comment type="caution">
    <text evidence="1">The sequence shown here is derived from an EMBL/GenBank/DDBJ whole genome shotgun (WGS) entry which is preliminary data.</text>
</comment>
<organism evidence="1 2">
    <name type="scientific">Halocynthiibacter halioticoli</name>
    <dbReference type="NCBI Taxonomy" id="2986804"/>
    <lineage>
        <taxon>Bacteria</taxon>
        <taxon>Pseudomonadati</taxon>
        <taxon>Pseudomonadota</taxon>
        <taxon>Alphaproteobacteria</taxon>
        <taxon>Rhodobacterales</taxon>
        <taxon>Paracoccaceae</taxon>
        <taxon>Halocynthiibacter</taxon>
    </lineage>
</organism>
<evidence type="ECO:0000313" key="2">
    <source>
        <dbReference type="Proteomes" id="UP001208041"/>
    </source>
</evidence>
<name>A0AAE3LSV7_9RHOB</name>
<dbReference type="EMBL" id="JAOYFC010000006">
    <property type="protein sequence ID" value="MCV6825989.1"/>
    <property type="molecule type" value="Genomic_DNA"/>
</dbReference>
<reference evidence="1" key="1">
    <citation type="submission" date="2022-10" db="EMBL/GenBank/DDBJ databases">
        <authorList>
            <person name="Yue Y."/>
        </authorList>
    </citation>
    <scope>NUCLEOTIDE SEQUENCE</scope>
    <source>
        <strain evidence="1">Z654</strain>
    </source>
</reference>
<proteinExistence type="predicted"/>